<sequence length="520" mass="58329">MTASSSTTEMAESSQPSATGIMTSFTKGINKKQVLLYCLCTTVFVTGITMGIMGIYSYYWAHQPVEQRSPSAASPETAKKKPHIIFILADDLGWNDVSFHGSSQISTPNIDLMANEGVILNSYYTQYMCTPSRSALLTGKYPTRLGLQHWVLSTVEQRGLDVSVKLLPEYLQDAGYKTHLVGKWHLGMYRRVMTPLFRGFDSFFGCYSGQNDYYNYTPTVLLPQIFHRFDLWDNLDPGWNYTGQYATELFNQKAVDRIMDHNPEDPLFLFLSHIAPHWANADDPIQVPQKYVDRFPHIVNEGRRKYAGAVAALDDSVGAVIAALKSKGMYENSIVVFSSDNGGAGLENTLGGLPVTHANNFPLRGAKTSQWEGGLRVTACIASPLLEKPKRVSNELFHITDWFTTFLRLAGIGKPNEIDGYDIWDSISRDKPSPRTEILHQIDPVWKEYALRWNQYKLVIGSYTNASGYRIDQWYSEEDGFDPTFFDSTAKGAITCRRSRDGSANTVCIHGGAMPVRHPQ</sequence>
<evidence type="ECO:0000259" key="8">
    <source>
        <dbReference type="Pfam" id="PF00884"/>
    </source>
</evidence>
<dbReference type="PANTHER" id="PTHR10342">
    <property type="entry name" value="ARYLSULFATASE"/>
    <property type="match status" value="1"/>
</dbReference>
<dbReference type="Gene3D" id="3.30.1120.10">
    <property type="match status" value="1"/>
</dbReference>
<dbReference type="SUPFAM" id="SSF53649">
    <property type="entry name" value="Alkaline phosphatase-like"/>
    <property type="match status" value="1"/>
</dbReference>
<dbReference type="Gene3D" id="3.40.720.10">
    <property type="entry name" value="Alkaline Phosphatase, subunit A"/>
    <property type="match status" value="1"/>
</dbReference>
<reference evidence="10" key="1">
    <citation type="submission" date="2017-01" db="EMBL/GenBank/DDBJ databases">
        <title>Comparative genomics of anhydrobiosis in the tardigrade Hypsibius dujardini.</title>
        <authorList>
            <person name="Yoshida Y."/>
            <person name="Koutsovoulos G."/>
            <person name="Laetsch D."/>
            <person name="Stevens L."/>
            <person name="Kumar S."/>
            <person name="Horikawa D."/>
            <person name="Ishino K."/>
            <person name="Komine S."/>
            <person name="Tomita M."/>
            <person name="Blaxter M."/>
            <person name="Arakawa K."/>
        </authorList>
    </citation>
    <scope>NUCLEOTIDE SEQUENCE [LARGE SCALE GENOMIC DNA]</scope>
    <source>
        <strain evidence="10">Z151</strain>
    </source>
</reference>
<keyword evidence="7" id="KW-1133">Transmembrane helix</keyword>
<keyword evidence="10" id="KW-1185">Reference proteome</keyword>
<dbReference type="PANTHER" id="PTHR10342:SF273">
    <property type="entry name" value="RE14504P"/>
    <property type="match status" value="1"/>
</dbReference>
<dbReference type="InterPro" id="IPR047115">
    <property type="entry name" value="ARSB"/>
</dbReference>
<comment type="caution">
    <text evidence="9">The sequence shown here is derived from an EMBL/GenBank/DDBJ whole genome shotgun (WGS) entry which is preliminary data.</text>
</comment>
<comment type="cofactor">
    <cofactor evidence="1">
        <name>Ca(2+)</name>
        <dbReference type="ChEBI" id="CHEBI:29108"/>
    </cofactor>
</comment>
<gene>
    <name evidence="9" type="ORF">BV898_07990</name>
</gene>
<dbReference type="InterPro" id="IPR000917">
    <property type="entry name" value="Sulfatase_N"/>
</dbReference>
<keyword evidence="3" id="KW-0479">Metal-binding</keyword>
<dbReference type="CDD" id="cd16029">
    <property type="entry name" value="4-S"/>
    <property type="match status" value="1"/>
</dbReference>
<dbReference type="InterPro" id="IPR024607">
    <property type="entry name" value="Sulfatase_CS"/>
</dbReference>
<protein>
    <submittedName>
        <fullName evidence="9">Arylsulfatase B</fullName>
    </submittedName>
</protein>
<comment type="similarity">
    <text evidence="2">Belongs to the sulfatase family.</text>
</comment>
<feature type="transmembrane region" description="Helical" evidence="7">
    <location>
        <begin position="34"/>
        <end position="61"/>
    </location>
</feature>
<dbReference type="PROSITE" id="PS00149">
    <property type="entry name" value="SULFATASE_2"/>
    <property type="match status" value="1"/>
</dbReference>
<keyword evidence="4" id="KW-0378">Hydrolase</keyword>
<proteinExistence type="inferred from homology"/>
<keyword evidence="7" id="KW-0472">Membrane</keyword>
<accession>A0A1W0WRP4</accession>
<evidence type="ECO:0000256" key="2">
    <source>
        <dbReference type="ARBA" id="ARBA00008779"/>
    </source>
</evidence>
<evidence type="ECO:0000256" key="6">
    <source>
        <dbReference type="ARBA" id="ARBA00023180"/>
    </source>
</evidence>
<organism evidence="9 10">
    <name type="scientific">Hypsibius exemplaris</name>
    <name type="common">Freshwater tardigrade</name>
    <dbReference type="NCBI Taxonomy" id="2072580"/>
    <lineage>
        <taxon>Eukaryota</taxon>
        <taxon>Metazoa</taxon>
        <taxon>Ecdysozoa</taxon>
        <taxon>Tardigrada</taxon>
        <taxon>Eutardigrada</taxon>
        <taxon>Parachela</taxon>
        <taxon>Hypsibioidea</taxon>
        <taxon>Hypsibiidae</taxon>
        <taxon>Hypsibius</taxon>
    </lineage>
</organism>
<evidence type="ECO:0000313" key="10">
    <source>
        <dbReference type="Proteomes" id="UP000192578"/>
    </source>
</evidence>
<dbReference type="Proteomes" id="UP000192578">
    <property type="component" value="Unassembled WGS sequence"/>
</dbReference>
<dbReference type="EMBL" id="MTYJ01000055">
    <property type="protein sequence ID" value="OQV17859.1"/>
    <property type="molecule type" value="Genomic_DNA"/>
</dbReference>
<evidence type="ECO:0000256" key="4">
    <source>
        <dbReference type="ARBA" id="ARBA00022801"/>
    </source>
</evidence>
<evidence type="ECO:0000313" key="9">
    <source>
        <dbReference type="EMBL" id="OQV17859.1"/>
    </source>
</evidence>
<keyword evidence="5" id="KW-0106">Calcium</keyword>
<keyword evidence="6" id="KW-0325">Glycoprotein</keyword>
<name>A0A1W0WRP4_HYPEX</name>
<dbReference type="AlphaFoldDB" id="A0A1W0WRP4"/>
<evidence type="ECO:0000256" key="1">
    <source>
        <dbReference type="ARBA" id="ARBA00001913"/>
    </source>
</evidence>
<dbReference type="Pfam" id="PF00884">
    <property type="entry name" value="Sulfatase"/>
    <property type="match status" value="1"/>
</dbReference>
<dbReference type="OrthoDB" id="103349at2759"/>
<dbReference type="GO" id="GO:0046872">
    <property type="term" value="F:metal ion binding"/>
    <property type="evidence" value="ECO:0007669"/>
    <property type="project" value="UniProtKB-KW"/>
</dbReference>
<dbReference type="GO" id="GO:0008484">
    <property type="term" value="F:sulfuric ester hydrolase activity"/>
    <property type="evidence" value="ECO:0007669"/>
    <property type="project" value="InterPro"/>
</dbReference>
<keyword evidence="7" id="KW-0812">Transmembrane</keyword>
<evidence type="ECO:0000256" key="7">
    <source>
        <dbReference type="SAM" id="Phobius"/>
    </source>
</evidence>
<evidence type="ECO:0000256" key="5">
    <source>
        <dbReference type="ARBA" id="ARBA00022837"/>
    </source>
</evidence>
<evidence type="ECO:0000256" key="3">
    <source>
        <dbReference type="ARBA" id="ARBA00022723"/>
    </source>
</evidence>
<feature type="domain" description="Sulfatase N-terminal" evidence="8">
    <location>
        <begin position="82"/>
        <end position="412"/>
    </location>
</feature>
<dbReference type="InterPro" id="IPR017850">
    <property type="entry name" value="Alkaline_phosphatase_core_sf"/>
</dbReference>